<name>H6Q604_PYROT</name>
<sequence>MPVMGKGGDWYKFLTYVVGWGDLTRRFGQSVVVRLEATPSEYRLAQNMVFSYWLDMLKSIGVAYDLIPLHETAPYEKLREYVEAATSGQVTLGEAPRLDASPAVAPRDWFETYVALIHDKDVENRI</sequence>
<dbReference type="Proteomes" id="UP000009062">
    <property type="component" value="Chromosome"/>
</dbReference>
<dbReference type="KEGG" id="pog:Pogu_0007"/>
<gene>
    <name evidence="1" type="ordered locus">Pogu_0007</name>
</gene>
<dbReference type="HOGENOM" id="CLU_1976624_0_0_2"/>
<dbReference type="STRING" id="698757.Pogu_0007"/>
<reference evidence="1 2" key="1">
    <citation type="journal article" date="2012" name="Stand. Genomic Sci.">
        <title>Complete genome sequence of Pyrobaculum oguniense.</title>
        <authorList>
            <person name="Bernick D.L."/>
            <person name="Karplus K."/>
            <person name="Lui L.M."/>
            <person name="Coker J.K."/>
            <person name="Murphy J.N."/>
            <person name="Chan P.P."/>
            <person name="Cozen A.E."/>
            <person name="Lowe T.M."/>
        </authorList>
    </citation>
    <scope>NUCLEOTIDE SEQUENCE [LARGE SCALE GENOMIC DNA]</scope>
    <source>
        <strain evidence="1 2">TE7</strain>
    </source>
</reference>
<dbReference type="AlphaFoldDB" id="H6Q604"/>
<evidence type="ECO:0000313" key="2">
    <source>
        <dbReference type="Proteomes" id="UP000009062"/>
    </source>
</evidence>
<dbReference type="EMBL" id="CP003316">
    <property type="protein sequence ID" value="AFA38034.1"/>
    <property type="molecule type" value="Genomic_DNA"/>
</dbReference>
<proteinExistence type="predicted"/>
<evidence type="ECO:0000313" key="1">
    <source>
        <dbReference type="EMBL" id="AFA38034.1"/>
    </source>
</evidence>
<organism evidence="1 2">
    <name type="scientific">Pyrobaculum oguniense (strain DSM 13380 / JCM 10595 / TE7)</name>
    <dbReference type="NCBI Taxonomy" id="698757"/>
    <lineage>
        <taxon>Archaea</taxon>
        <taxon>Thermoproteota</taxon>
        <taxon>Thermoprotei</taxon>
        <taxon>Thermoproteales</taxon>
        <taxon>Thermoproteaceae</taxon>
        <taxon>Pyrobaculum</taxon>
    </lineage>
</organism>
<keyword evidence="2" id="KW-1185">Reference proteome</keyword>
<accession>H6Q604</accession>
<protein>
    <submittedName>
        <fullName evidence="1">Uncharacterized protein</fullName>
    </submittedName>
</protein>